<reference evidence="4" key="1">
    <citation type="submission" date="2017-02" db="EMBL/GenBank/DDBJ databases">
        <authorList>
            <person name="Varghese N."/>
            <person name="Submissions S."/>
        </authorList>
    </citation>
    <scope>NUCLEOTIDE SEQUENCE [LARGE SCALE GENOMIC DNA]</scope>
    <source>
        <strain evidence="4">ATCC BAA-73</strain>
    </source>
</reference>
<dbReference type="Gene3D" id="1.10.101.10">
    <property type="entry name" value="PGBD-like superfamily/PGBD"/>
    <property type="match status" value="1"/>
</dbReference>
<sequence>MKMRTLSRYHKLLIFLIIILLVSIFIEKEGVKASSNYDSVLGARSLRYGDEGVDVAGLQIQLRVLGYYDGGIDGLFGKETVKAIKKFQSEINLKPDGIVGQKTFNSLEINNYFLQNNFSKKQVMTLASAINGEARGESYRGQVAVGAVILNRVDSDKFPNSIEGVIYDERQFTSVADGQIKLSPTETSIKAAEAALMGYDPTSRALFFYNPKIATKVKWISSRPVVVKIDNHVFAD</sequence>
<gene>
    <name evidence="3" type="ORF">SAMN02745118_02594</name>
</gene>
<dbReference type="Pfam" id="PF07486">
    <property type="entry name" value="Hydrolase_2"/>
    <property type="match status" value="1"/>
</dbReference>
<dbReference type="EMBL" id="FUWM01000029">
    <property type="protein sequence ID" value="SKA04369.1"/>
    <property type="molecule type" value="Genomic_DNA"/>
</dbReference>
<evidence type="ECO:0000313" key="3">
    <source>
        <dbReference type="EMBL" id="SKA04369.1"/>
    </source>
</evidence>
<dbReference type="InterPro" id="IPR011105">
    <property type="entry name" value="Cell_wall_hydrolase_SleB"/>
</dbReference>
<feature type="domain" description="Peptidoglycan binding-like" evidence="1">
    <location>
        <begin position="52"/>
        <end position="107"/>
    </location>
</feature>
<organism evidence="3 4">
    <name type="scientific">Selenihalanaerobacter shriftii</name>
    <dbReference type="NCBI Taxonomy" id="142842"/>
    <lineage>
        <taxon>Bacteria</taxon>
        <taxon>Bacillati</taxon>
        <taxon>Bacillota</taxon>
        <taxon>Clostridia</taxon>
        <taxon>Halanaerobiales</taxon>
        <taxon>Halobacteroidaceae</taxon>
        <taxon>Selenihalanaerobacter</taxon>
    </lineage>
</organism>
<dbReference type="STRING" id="142842.SAMN02745118_02594"/>
<proteinExistence type="predicted"/>
<dbReference type="AlphaFoldDB" id="A0A1T4QKX5"/>
<evidence type="ECO:0000259" key="1">
    <source>
        <dbReference type="Pfam" id="PF01471"/>
    </source>
</evidence>
<dbReference type="InterPro" id="IPR036365">
    <property type="entry name" value="PGBD-like_sf"/>
</dbReference>
<accession>A0A1T4QKX5</accession>
<dbReference type="SUPFAM" id="SSF47090">
    <property type="entry name" value="PGBD-like"/>
    <property type="match status" value="1"/>
</dbReference>
<evidence type="ECO:0000313" key="4">
    <source>
        <dbReference type="Proteomes" id="UP000190625"/>
    </source>
</evidence>
<dbReference type="Pfam" id="PF01471">
    <property type="entry name" value="PG_binding_1"/>
    <property type="match status" value="1"/>
</dbReference>
<protein>
    <submittedName>
        <fullName evidence="3">N-acetylmuramoyl-L-alanine amidase</fullName>
    </submittedName>
</protein>
<dbReference type="RefSeq" id="WP_234983960.1">
    <property type="nucleotide sequence ID" value="NZ_FUWM01000029.1"/>
</dbReference>
<evidence type="ECO:0000259" key="2">
    <source>
        <dbReference type="Pfam" id="PF07486"/>
    </source>
</evidence>
<name>A0A1T4QKX5_9FIRM</name>
<dbReference type="InterPro" id="IPR036366">
    <property type="entry name" value="PGBDSf"/>
</dbReference>
<dbReference type="InterPro" id="IPR002477">
    <property type="entry name" value="Peptidoglycan-bd-like"/>
</dbReference>
<dbReference type="InterPro" id="IPR042047">
    <property type="entry name" value="SleB_dom1"/>
</dbReference>
<dbReference type="Gene3D" id="6.20.240.60">
    <property type="match status" value="1"/>
</dbReference>
<feature type="domain" description="Cell wall hydrolase SleB" evidence="2">
    <location>
        <begin position="136"/>
        <end position="235"/>
    </location>
</feature>
<dbReference type="Proteomes" id="UP000190625">
    <property type="component" value="Unassembled WGS sequence"/>
</dbReference>
<dbReference type="Gene3D" id="1.10.10.2520">
    <property type="entry name" value="Cell wall hydrolase SleB, domain 1"/>
    <property type="match status" value="1"/>
</dbReference>
<keyword evidence="4" id="KW-1185">Reference proteome</keyword>
<dbReference type="GO" id="GO:0016787">
    <property type="term" value="F:hydrolase activity"/>
    <property type="evidence" value="ECO:0007669"/>
    <property type="project" value="InterPro"/>
</dbReference>